<organism evidence="8 9">
    <name type="scientific">Methylobacterium brachythecii</name>
    <dbReference type="NCBI Taxonomy" id="1176177"/>
    <lineage>
        <taxon>Bacteria</taxon>
        <taxon>Pseudomonadati</taxon>
        <taxon>Pseudomonadota</taxon>
        <taxon>Alphaproteobacteria</taxon>
        <taxon>Hyphomicrobiales</taxon>
        <taxon>Methylobacteriaceae</taxon>
        <taxon>Methylobacterium</taxon>
    </lineage>
</organism>
<dbReference type="RefSeq" id="WP_183509042.1">
    <property type="nucleotide sequence ID" value="NZ_BSPG01000021.1"/>
</dbReference>
<evidence type="ECO:0000256" key="3">
    <source>
        <dbReference type="ARBA" id="ARBA00023125"/>
    </source>
</evidence>
<dbReference type="PANTHER" id="PTHR30419">
    <property type="entry name" value="HTH-TYPE TRANSCRIPTIONAL REGULATOR YBHD"/>
    <property type="match status" value="1"/>
</dbReference>
<dbReference type="SUPFAM" id="SSF53850">
    <property type="entry name" value="Periplasmic binding protein-like II"/>
    <property type="match status" value="1"/>
</dbReference>
<dbReference type="Gene3D" id="3.40.190.10">
    <property type="entry name" value="Periplasmic binding protein-like II"/>
    <property type="match status" value="2"/>
</dbReference>
<feature type="region of interest" description="Disordered" evidence="5">
    <location>
        <begin position="289"/>
        <end position="312"/>
    </location>
</feature>
<dbReference type="AlphaFoldDB" id="A0A7W6AJZ5"/>
<evidence type="ECO:0000313" key="9">
    <source>
        <dbReference type="Proteomes" id="UP000517759"/>
    </source>
</evidence>
<reference evidence="10" key="2">
    <citation type="journal article" date="2019" name="Int. J. Syst. Evol. Microbiol.">
        <title>The Global Catalogue of Microorganisms (GCM) 10K type strain sequencing project: providing services to taxonomists for standard genome sequencing and annotation.</title>
        <authorList>
            <consortium name="The Broad Institute Genomics Platform"/>
            <consortium name="The Broad Institute Genome Sequencing Center for Infectious Disease"/>
            <person name="Wu L."/>
            <person name="Ma J."/>
        </authorList>
    </citation>
    <scope>NUCLEOTIDE SEQUENCE [LARGE SCALE GENOMIC DNA]</scope>
    <source>
        <strain evidence="10">NBRC 107710</strain>
    </source>
</reference>
<gene>
    <name evidence="7" type="ORF">GCM10007884_33530</name>
    <name evidence="8" type="ORF">GGR33_004336</name>
</gene>
<dbReference type="EMBL" id="BSPG01000021">
    <property type="protein sequence ID" value="GLS45363.1"/>
    <property type="molecule type" value="Genomic_DNA"/>
</dbReference>
<evidence type="ECO:0000313" key="10">
    <source>
        <dbReference type="Proteomes" id="UP001156881"/>
    </source>
</evidence>
<evidence type="ECO:0000313" key="7">
    <source>
        <dbReference type="EMBL" id="GLS45363.1"/>
    </source>
</evidence>
<sequence>MSLRELRTFVAVAEGGSFAAAAKTVGRTQSAITVQMKVLEDEFRVALFDRSNRPPTLTSVGRALLPHAIEAVAAYDRLFQVINDTTVEGHLRLGVVPSVMTGVMPKALKALRERYPALHVELAMGLSKDLVGRVQKGAMDAAVVSDFKLSNAGLRWSPFSQEPLVLITPLDAPAKKAEDLLTAYPFIRYSRHAWVGQLIDDFLKRRKIQVREAMVLDTLEAIRTMVHHGLGVSVVPQRSTDDASDLPVRTVRFSGPTTQRIVGVVQMEEHAKAALVDVLLDVLKREAAPGSGRIDRVAPRRPKRTGNGGDQT</sequence>
<reference evidence="7" key="4">
    <citation type="submission" date="2023-01" db="EMBL/GenBank/DDBJ databases">
        <title>Draft genome sequence of Methylobacterium brachythecii strain NBRC 107710.</title>
        <authorList>
            <person name="Sun Q."/>
            <person name="Mori K."/>
        </authorList>
    </citation>
    <scope>NUCLEOTIDE SEQUENCE</scope>
    <source>
        <strain evidence="7">NBRC 107710</strain>
    </source>
</reference>
<dbReference type="GO" id="GO:0003677">
    <property type="term" value="F:DNA binding"/>
    <property type="evidence" value="ECO:0007669"/>
    <property type="project" value="UniProtKB-KW"/>
</dbReference>
<keyword evidence="4" id="KW-0804">Transcription</keyword>
<dbReference type="InterPro" id="IPR036390">
    <property type="entry name" value="WH_DNA-bd_sf"/>
</dbReference>
<dbReference type="InterPro" id="IPR036388">
    <property type="entry name" value="WH-like_DNA-bd_sf"/>
</dbReference>
<dbReference type="GO" id="GO:0005829">
    <property type="term" value="C:cytosol"/>
    <property type="evidence" value="ECO:0007669"/>
    <property type="project" value="TreeGrafter"/>
</dbReference>
<reference evidence="7" key="1">
    <citation type="journal article" date="2014" name="Int. J. Syst. Evol. Microbiol.">
        <title>Complete genome of a new Firmicutes species belonging to the dominant human colonic microbiota ('Ruminococcus bicirculans') reveals two chromosomes and a selective capacity to utilize plant glucans.</title>
        <authorList>
            <consortium name="NISC Comparative Sequencing Program"/>
            <person name="Wegmann U."/>
            <person name="Louis P."/>
            <person name="Goesmann A."/>
            <person name="Henrissat B."/>
            <person name="Duncan S.H."/>
            <person name="Flint H.J."/>
        </authorList>
    </citation>
    <scope>NUCLEOTIDE SEQUENCE</scope>
    <source>
        <strain evidence="7">NBRC 107710</strain>
    </source>
</reference>
<evidence type="ECO:0000259" key="6">
    <source>
        <dbReference type="PROSITE" id="PS50931"/>
    </source>
</evidence>
<keyword evidence="3 8" id="KW-0238">DNA-binding</keyword>
<dbReference type="FunFam" id="1.10.10.10:FF:000001">
    <property type="entry name" value="LysR family transcriptional regulator"/>
    <property type="match status" value="1"/>
</dbReference>
<dbReference type="Pfam" id="PF03466">
    <property type="entry name" value="LysR_substrate"/>
    <property type="match status" value="1"/>
</dbReference>
<dbReference type="Pfam" id="PF00126">
    <property type="entry name" value="HTH_1"/>
    <property type="match status" value="1"/>
</dbReference>
<dbReference type="GO" id="GO:0003700">
    <property type="term" value="F:DNA-binding transcription factor activity"/>
    <property type="evidence" value="ECO:0007669"/>
    <property type="project" value="InterPro"/>
</dbReference>
<dbReference type="CDD" id="cd08427">
    <property type="entry name" value="PBP2_LTTR_like_2"/>
    <property type="match status" value="1"/>
</dbReference>
<dbReference type="Proteomes" id="UP000517759">
    <property type="component" value="Unassembled WGS sequence"/>
</dbReference>
<dbReference type="InterPro" id="IPR005119">
    <property type="entry name" value="LysR_subst-bd"/>
</dbReference>
<comment type="similarity">
    <text evidence="1">Belongs to the LysR transcriptional regulatory family.</text>
</comment>
<dbReference type="Gene3D" id="1.10.10.10">
    <property type="entry name" value="Winged helix-like DNA-binding domain superfamily/Winged helix DNA-binding domain"/>
    <property type="match status" value="1"/>
</dbReference>
<keyword evidence="10" id="KW-1185">Reference proteome</keyword>
<feature type="domain" description="HTH lysR-type" evidence="6">
    <location>
        <begin position="1"/>
        <end position="58"/>
    </location>
</feature>
<dbReference type="Proteomes" id="UP001156881">
    <property type="component" value="Unassembled WGS sequence"/>
</dbReference>
<keyword evidence="2" id="KW-0805">Transcription regulation</keyword>
<proteinExistence type="inferred from homology"/>
<dbReference type="PROSITE" id="PS50931">
    <property type="entry name" value="HTH_LYSR"/>
    <property type="match status" value="1"/>
</dbReference>
<comment type="caution">
    <text evidence="8">The sequence shown here is derived from an EMBL/GenBank/DDBJ whole genome shotgun (WGS) entry which is preliminary data.</text>
</comment>
<protein>
    <submittedName>
        <fullName evidence="8">DNA-binding transcriptional LysR family regulator</fullName>
    </submittedName>
    <submittedName>
        <fullName evidence="7">LysR family transcriptional regulator</fullName>
    </submittedName>
</protein>
<name>A0A7W6AJZ5_9HYPH</name>
<evidence type="ECO:0000313" key="8">
    <source>
        <dbReference type="EMBL" id="MBB3904810.1"/>
    </source>
</evidence>
<evidence type="ECO:0000256" key="2">
    <source>
        <dbReference type="ARBA" id="ARBA00023015"/>
    </source>
</evidence>
<reference evidence="8 9" key="3">
    <citation type="submission" date="2020-08" db="EMBL/GenBank/DDBJ databases">
        <title>Genomic Encyclopedia of Type Strains, Phase IV (KMG-IV): sequencing the most valuable type-strain genomes for metagenomic binning, comparative biology and taxonomic classification.</title>
        <authorList>
            <person name="Goeker M."/>
        </authorList>
    </citation>
    <scope>NUCLEOTIDE SEQUENCE [LARGE SCALE GENOMIC DNA]</scope>
    <source>
        <strain evidence="8 9">DSM 24105</strain>
    </source>
</reference>
<dbReference type="InterPro" id="IPR000847">
    <property type="entry name" value="LysR_HTH_N"/>
</dbReference>
<evidence type="ECO:0000256" key="4">
    <source>
        <dbReference type="ARBA" id="ARBA00023163"/>
    </source>
</evidence>
<dbReference type="EMBL" id="JACIDN010000009">
    <property type="protein sequence ID" value="MBB3904810.1"/>
    <property type="molecule type" value="Genomic_DNA"/>
</dbReference>
<dbReference type="InterPro" id="IPR050950">
    <property type="entry name" value="HTH-type_LysR_regulators"/>
</dbReference>
<accession>A0A7W6AJZ5</accession>
<evidence type="ECO:0000256" key="1">
    <source>
        <dbReference type="ARBA" id="ARBA00009437"/>
    </source>
</evidence>
<feature type="compositionally biased region" description="Basic and acidic residues" evidence="5">
    <location>
        <begin position="289"/>
        <end position="298"/>
    </location>
</feature>
<evidence type="ECO:0000256" key="5">
    <source>
        <dbReference type="SAM" id="MobiDB-lite"/>
    </source>
</evidence>
<dbReference type="SUPFAM" id="SSF46785">
    <property type="entry name" value="Winged helix' DNA-binding domain"/>
    <property type="match status" value="1"/>
</dbReference>